<evidence type="ECO:0000313" key="2">
    <source>
        <dbReference type="EnsemblMetazoa" id="XP_008213805"/>
    </source>
</evidence>
<dbReference type="OMA" id="WVENVES"/>
<dbReference type="PROSITE" id="PS50013">
    <property type="entry name" value="CHROMO_2"/>
    <property type="match status" value="1"/>
</dbReference>
<dbReference type="InterPro" id="IPR000953">
    <property type="entry name" value="Chromo/chromo_shadow_dom"/>
</dbReference>
<dbReference type="OrthoDB" id="7680611at2759"/>
<evidence type="ECO:0000313" key="3">
    <source>
        <dbReference type="Proteomes" id="UP000002358"/>
    </source>
</evidence>
<dbReference type="Proteomes" id="UP000002358">
    <property type="component" value="Unassembled WGS sequence"/>
</dbReference>
<dbReference type="EnsemblMetazoa" id="XM_008215583">
    <property type="protein sequence ID" value="XP_008213805"/>
    <property type="gene ID" value="LOC103317460"/>
</dbReference>
<accession>A0A7M7LRU0</accession>
<organism evidence="2 3">
    <name type="scientific">Nasonia vitripennis</name>
    <name type="common">Parasitic wasp</name>
    <dbReference type="NCBI Taxonomy" id="7425"/>
    <lineage>
        <taxon>Eukaryota</taxon>
        <taxon>Metazoa</taxon>
        <taxon>Ecdysozoa</taxon>
        <taxon>Arthropoda</taxon>
        <taxon>Hexapoda</taxon>
        <taxon>Insecta</taxon>
        <taxon>Pterygota</taxon>
        <taxon>Neoptera</taxon>
        <taxon>Endopterygota</taxon>
        <taxon>Hymenoptera</taxon>
        <taxon>Apocrita</taxon>
        <taxon>Proctotrupomorpha</taxon>
        <taxon>Chalcidoidea</taxon>
        <taxon>Pteromalidae</taxon>
        <taxon>Pteromalinae</taxon>
        <taxon>Nasonia</taxon>
    </lineage>
</organism>
<keyword evidence="3" id="KW-1185">Reference proteome</keyword>
<protein>
    <recommendedName>
        <fullName evidence="1">Chromo domain-containing protein</fullName>
    </recommendedName>
</protein>
<dbReference type="PANTHER" id="PTHR46585">
    <property type="entry name" value="INTEGRASE CORE DOMAIN CONTAINING PROTEIN"/>
    <property type="match status" value="1"/>
</dbReference>
<evidence type="ECO:0000259" key="1">
    <source>
        <dbReference type="PROSITE" id="PS50013"/>
    </source>
</evidence>
<dbReference type="InParanoid" id="A0A7M7LRU0"/>
<name>A0A7M7LRU0_NASVI</name>
<dbReference type="AlphaFoldDB" id="A0A7M7LRU0"/>
<dbReference type="PANTHER" id="PTHR46585:SF1">
    <property type="entry name" value="CHROMO DOMAIN-CONTAINING PROTEIN"/>
    <property type="match status" value="1"/>
</dbReference>
<dbReference type="KEGG" id="nvi:103317460"/>
<reference evidence="2" key="1">
    <citation type="submission" date="2021-01" db="UniProtKB">
        <authorList>
            <consortium name="EnsemblMetazoa"/>
        </authorList>
    </citation>
    <scope>IDENTIFICATION</scope>
</reference>
<gene>
    <name evidence="2" type="primary">103317460</name>
</gene>
<feature type="domain" description="Chromo" evidence="1">
    <location>
        <begin position="94"/>
        <end position="120"/>
    </location>
</feature>
<proteinExistence type="predicted"/>
<sequence>MWIQFSLRGNYKWLDILPDLIQQKFKVGDKVRVSNAKQVFDKGYTLNWSTEIFTVSHVIPNNPVTYKLKDYRDEPIAGGFYEQELSKTKYPDVYLVEKVLKRRGNQVYVKWLGFDSIHNS</sequence>